<evidence type="ECO:0000259" key="3">
    <source>
        <dbReference type="Pfam" id="PF02557"/>
    </source>
</evidence>
<gene>
    <name evidence="4" type="ORF">KKR89_03045</name>
</gene>
<name>A0ABX8GLD1_9CELL</name>
<keyword evidence="5" id="KW-1185">Reference proteome</keyword>
<feature type="region of interest" description="Disordered" evidence="1">
    <location>
        <begin position="106"/>
        <end position="179"/>
    </location>
</feature>
<dbReference type="EMBL" id="CP076023">
    <property type="protein sequence ID" value="QWC16648.1"/>
    <property type="molecule type" value="Genomic_DNA"/>
</dbReference>
<dbReference type="PANTHER" id="PTHR34385:SF1">
    <property type="entry name" value="PEPTIDOGLYCAN L-ALANYL-D-GLUTAMATE ENDOPEPTIDASE CWLK"/>
    <property type="match status" value="1"/>
</dbReference>
<feature type="signal peptide" evidence="2">
    <location>
        <begin position="1"/>
        <end position="27"/>
    </location>
</feature>
<organism evidence="4 5">
    <name type="scientific">Cellulomonas dongxiuzhuiae</name>
    <dbReference type="NCBI Taxonomy" id="2819979"/>
    <lineage>
        <taxon>Bacteria</taxon>
        <taxon>Bacillati</taxon>
        <taxon>Actinomycetota</taxon>
        <taxon>Actinomycetes</taxon>
        <taxon>Micrococcales</taxon>
        <taxon>Cellulomonadaceae</taxon>
        <taxon>Cellulomonas</taxon>
    </lineage>
</organism>
<reference evidence="4 5" key="1">
    <citation type="submission" date="2021-05" db="EMBL/GenBank/DDBJ databases">
        <title>Novel species in genus Cellulomonas.</title>
        <authorList>
            <person name="Zhang G."/>
        </authorList>
    </citation>
    <scope>NUCLEOTIDE SEQUENCE [LARGE SCALE GENOMIC DNA]</scope>
    <source>
        <strain evidence="5">zg-ZUI157</strain>
    </source>
</reference>
<evidence type="ECO:0000256" key="1">
    <source>
        <dbReference type="SAM" id="MobiDB-lite"/>
    </source>
</evidence>
<feature type="chain" id="PRO_5045973461" evidence="2">
    <location>
        <begin position="28"/>
        <end position="376"/>
    </location>
</feature>
<dbReference type="Gene3D" id="3.30.1380.10">
    <property type="match status" value="1"/>
</dbReference>
<feature type="domain" description="D-alanyl-D-alanine carboxypeptidase-like core" evidence="3">
    <location>
        <begin position="267"/>
        <end position="376"/>
    </location>
</feature>
<dbReference type="Pfam" id="PF02557">
    <property type="entry name" value="VanY"/>
    <property type="match status" value="1"/>
</dbReference>
<proteinExistence type="predicted"/>
<keyword evidence="2" id="KW-0732">Signal</keyword>
<dbReference type="Proteomes" id="UP000679335">
    <property type="component" value="Chromosome"/>
</dbReference>
<protein>
    <submittedName>
        <fullName evidence="4">M15 family metallopeptidase</fullName>
    </submittedName>
</protein>
<dbReference type="PANTHER" id="PTHR34385">
    <property type="entry name" value="D-ALANYL-D-ALANINE CARBOXYPEPTIDASE"/>
    <property type="match status" value="1"/>
</dbReference>
<evidence type="ECO:0000313" key="5">
    <source>
        <dbReference type="Proteomes" id="UP000679335"/>
    </source>
</evidence>
<accession>A0ABX8GLD1</accession>
<evidence type="ECO:0000313" key="4">
    <source>
        <dbReference type="EMBL" id="QWC16648.1"/>
    </source>
</evidence>
<dbReference type="SUPFAM" id="SSF55166">
    <property type="entry name" value="Hedgehog/DD-peptidase"/>
    <property type="match status" value="1"/>
</dbReference>
<dbReference type="RefSeq" id="WP_208197212.1">
    <property type="nucleotide sequence ID" value="NZ_CP076023.1"/>
</dbReference>
<feature type="compositionally biased region" description="Low complexity" evidence="1">
    <location>
        <begin position="125"/>
        <end position="179"/>
    </location>
</feature>
<dbReference type="InterPro" id="IPR052179">
    <property type="entry name" value="DD-CPase-like"/>
</dbReference>
<sequence>MPVRIAQTGVALGLVLSMGAVVVTAEAEEPSPASVAGEAALALATEAGTSSPQLRAQAVDAAIAAVDQVGRVRADAAQVAVPEDVLAELDAATADLQAAIAQVDAQPVVRRDKSASRSAERGEADPTSPTTTPDSATMGPTAEPTTDAAPATDDAAPAASPAETDALVDTTLPDTTDPLTAPLREALDRVRQAAQVVLSTTEQKRAEAEAAQLAQQVAAQQAAQEAERAAAEQAARRAAWKASLGGYANGKVPASALCSPSFAPAAQLRCDAAEALEGLNAAYVARFGAPLTISDSYRSYAGQVACRAAKGRMCAAPGTSNHGMGVAVDLGGGVQSFGTAQHQWMRDNAPSFQWILPDWARAGGSKPEAWHWEYVG</sequence>
<dbReference type="InterPro" id="IPR003709">
    <property type="entry name" value="VanY-like_core_dom"/>
</dbReference>
<dbReference type="InterPro" id="IPR009045">
    <property type="entry name" value="Zn_M74/Hedgehog-like"/>
</dbReference>
<evidence type="ECO:0000256" key="2">
    <source>
        <dbReference type="SAM" id="SignalP"/>
    </source>
</evidence>
<dbReference type="CDD" id="cd14814">
    <property type="entry name" value="Peptidase_M15"/>
    <property type="match status" value="1"/>
</dbReference>
<feature type="compositionally biased region" description="Basic and acidic residues" evidence="1">
    <location>
        <begin position="109"/>
        <end position="124"/>
    </location>
</feature>